<dbReference type="Proteomes" id="UP000201796">
    <property type="component" value="Segment"/>
</dbReference>
<feature type="region of interest" description="Disordered" evidence="1">
    <location>
        <begin position="1"/>
        <end position="48"/>
    </location>
</feature>
<evidence type="ECO:0000313" key="2">
    <source>
        <dbReference type="EMBL" id="ANA86840.1"/>
    </source>
</evidence>
<reference evidence="2 3" key="1">
    <citation type="submission" date="2016-03" db="EMBL/GenBank/DDBJ databases">
        <authorList>
            <person name="Montgomery M.T."/>
            <person name="Guerrero C.A."/>
            <person name="Mavrich T.N."/>
            <person name="Pope W.H."/>
            <person name="Garlena R.A."/>
            <person name="Russell D.A."/>
            <person name="Jacobs-Sera D."/>
            <person name="Hendrix R.W."/>
            <person name="Hatfull G.F."/>
        </authorList>
    </citation>
    <scope>NUCLEOTIDE SEQUENCE [LARGE SCALE GENOMIC DNA]</scope>
</reference>
<proteinExistence type="predicted"/>
<dbReference type="RefSeq" id="YP_009276277.1">
    <property type="nucleotide sequence ID" value="NC_030936.1"/>
</dbReference>
<evidence type="ECO:0000313" key="3">
    <source>
        <dbReference type="Proteomes" id="UP000201796"/>
    </source>
</evidence>
<gene>
    <name evidence="2" type="primary">166</name>
    <name evidence="2" type="ORF">PBI_BACHITA_166</name>
</gene>
<feature type="compositionally biased region" description="Basic residues" evidence="1">
    <location>
        <begin position="28"/>
        <end position="38"/>
    </location>
</feature>
<dbReference type="GeneID" id="28802743"/>
<feature type="compositionally biased region" description="Basic and acidic residues" evidence="1">
    <location>
        <begin position="39"/>
        <end position="48"/>
    </location>
</feature>
<evidence type="ECO:0000256" key="1">
    <source>
        <dbReference type="SAM" id="MobiDB-lite"/>
    </source>
</evidence>
<dbReference type="EMBL" id="KU998247">
    <property type="protein sequence ID" value="ANA86840.1"/>
    <property type="molecule type" value="Genomic_DNA"/>
</dbReference>
<dbReference type="KEGG" id="vg:28802743"/>
<organism evidence="2 3">
    <name type="scientific">Gordonia phage Bachita</name>
    <dbReference type="NCBI Taxonomy" id="1838061"/>
    <lineage>
        <taxon>Viruses</taxon>
        <taxon>Duplodnaviria</taxon>
        <taxon>Heunggongvirae</taxon>
        <taxon>Uroviricota</taxon>
        <taxon>Caudoviricetes</taxon>
        <taxon>Smoothievirus</taxon>
        <taxon>Smoothievirus bachita</taxon>
    </lineage>
</organism>
<accession>A0A160DFP5</accession>
<name>A0A160DFP5_9CAUD</name>
<sequence length="48" mass="5808">MSGENKPYMRKMQEIRRSNAATPITSRKERRRMSRNARKQADIRDQEK</sequence>
<keyword evidence="3" id="KW-1185">Reference proteome</keyword>
<protein>
    <submittedName>
        <fullName evidence="2">Uncharacterized protein</fullName>
    </submittedName>
</protein>